<evidence type="ECO:0000256" key="2">
    <source>
        <dbReference type="SAM" id="SignalP"/>
    </source>
</evidence>
<proteinExistence type="predicted"/>
<evidence type="ECO:0000256" key="1">
    <source>
        <dbReference type="SAM" id="Phobius"/>
    </source>
</evidence>
<organism evidence="3 4">
    <name type="scientific">Apiosordaria backusii</name>
    <dbReference type="NCBI Taxonomy" id="314023"/>
    <lineage>
        <taxon>Eukaryota</taxon>
        <taxon>Fungi</taxon>
        <taxon>Dikarya</taxon>
        <taxon>Ascomycota</taxon>
        <taxon>Pezizomycotina</taxon>
        <taxon>Sordariomycetes</taxon>
        <taxon>Sordariomycetidae</taxon>
        <taxon>Sordariales</taxon>
        <taxon>Lasiosphaeriaceae</taxon>
        <taxon>Apiosordaria</taxon>
    </lineage>
</organism>
<gene>
    <name evidence="3" type="ORF">B0T21DRAFT_366075</name>
</gene>
<keyword evidence="2" id="KW-0732">Signal</keyword>
<accession>A0AA40BKM7</accession>
<keyword evidence="1" id="KW-1133">Transmembrane helix</keyword>
<name>A0AA40BKM7_9PEZI</name>
<dbReference type="AlphaFoldDB" id="A0AA40BKM7"/>
<feature type="transmembrane region" description="Helical" evidence="1">
    <location>
        <begin position="62"/>
        <end position="84"/>
    </location>
</feature>
<keyword evidence="1" id="KW-0812">Transmembrane</keyword>
<feature type="transmembrane region" description="Helical" evidence="1">
    <location>
        <begin position="96"/>
        <end position="117"/>
    </location>
</feature>
<reference evidence="3" key="1">
    <citation type="submission" date="2023-06" db="EMBL/GenBank/DDBJ databases">
        <title>Genome-scale phylogeny and comparative genomics of the fungal order Sordariales.</title>
        <authorList>
            <consortium name="Lawrence Berkeley National Laboratory"/>
            <person name="Hensen N."/>
            <person name="Bonometti L."/>
            <person name="Westerberg I."/>
            <person name="Brannstrom I.O."/>
            <person name="Guillou S."/>
            <person name="Cros-Aarteil S."/>
            <person name="Calhoun S."/>
            <person name="Haridas S."/>
            <person name="Kuo A."/>
            <person name="Mondo S."/>
            <person name="Pangilinan J."/>
            <person name="Riley R."/>
            <person name="Labutti K."/>
            <person name="Andreopoulos B."/>
            <person name="Lipzen A."/>
            <person name="Chen C."/>
            <person name="Yanf M."/>
            <person name="Daum C."/>
            <person name="Ng V."/>
            <person name="Clum A."/>
            <person name="Steindorff A."/>
            <person name="Ohm R."/>
            <person name="Martin F."/>
            <person name="Silar P."/>
            <person name="Natvig D."/>
            <person name="Lalanne C."/>
            <person name="Gautier V."/>
            <person name="Ament-Velasquez S.L."/>
            <person name="Kruys A."/>
            <person name="Hutchinson M.I."/>
            <person name="Powell A.J."/>
            <person name="Barry K."/>
            <person name="Miller A.N."/>
            <person name="Grigoriev I.V."/>
            <person name="Debuchy R."/>
            <person name="Gladieux P."/>
            <person name="Thoren M.H."/>
            <person name="Johannesson H."/>
        </authorList>
    </citation>
    <scope>NUCLEOTIDE SEQUENCE</scope>
    <source>
        <strain evidence="3">CBS 540.89</strain>
    </source>
</reference>
<evidence type="ECO:0000313" key="3">
    <source>
        <dbReference type="EMBL" id="KAK0735991.1"/>
    </source>
</evidence>
<dbReference type="EMBL" id="JAUKTV010000006">
    <property type="protein sequence ID" value="KAK0735991.1"/>
    <property type="molecule type" value="Genomic_DNA"/>
</dbReference>
<comment type="caution">
    <text evidence="3">The sequence shown here is derived from an EMBL/GenBank/DDBJ whole genome shotgun (WGS) entry which is preliminary data.</text>
</comment>
<keyword evidence="4" id="KW-1185">Reference proteome</keyword>
<dbReference type="Proteomes" id="UP001172159">
    <property type="component" value="Unassembled WGS sequence"/>
</dbReference>
<feature type="non-terminal residue" evidence="3">
    <location>
        <position position="190"/>
    </location>
</feature>
<evidence type="ECO:0000313" key="4">
    <source>
        <dbReference type="Proteomes" id="UP001172159"/>
    </source>
</evidence>
<sequence length="190" mass="21298">MSSRYMIRTRFVLLLFGLFSLGVAGFSSMNAHFAVVLRDRARSNYIQDTRNFQYLQDSILRTITLIAIVDTLFTIGVVVIMLNTKYLQKYNGELPITFKGLQLIVALFEVGGGGYVADHTCGFRTSFEIFGANNIIPYYTIFYWGNVVLAARGVITILAVVLAHYIMKRNQAEGLTQEEVADDESGPKCL</sequence>
<keyword evidence="1" id="KW-0472">Membrane</keyword>
<protein>
    <submittedName>
        <fullName evidence="3">Uncharacterized protein</fullName>
    </submittedName>
</protein>
<feature type="transmembrane region" description="Helical" evidence="1">
    <location>
        <begin position="141"/>
        <end position="166"/>
    </location>
</feature>
<feature type="chain" id="PRO_5041289459" evidence="2">
    <location>
        <begin position="26"/>
        <end position="190"/>
    </location>
</feature>
<feature type="signal peptide" evidence="2">
    <location>
        <begin position="1"/>
        <end position="25"/>
    </location>
</feature>